<dbReference type="SUPFAM" id="SSF52540">
    <property type="entry name" value="P-loop containing nucleoside triphosphate hydrolases"/>
    <property type="match status" value="1"/>
</dbReference>
<dbReference type="Pfam" id="PF00005">
    <property type="entry name" value="ABC_tran"/>
    <property type="match status" value="1"/>
</dbReference>
<dbReference type="PROSITE" id="PS00211">
    <property type="entry name" value="ABC_TRANSPORTER_1"/>
    <property type="match status" value="1"/>
</dbReference>
<evidence type="ECO:0000256" key="3">
    <source>
        <dbReference type="ARBA" id="ARBA00022840"/>
    </source>
</evidence>
<dbReference type="EMBL" id="AP018492">
    <property type="protein sequence ID" value="BBC60959.1"/>
    <property type="molecule type" value="Genomic_DNA"/>
</dbReference>
<dbReference type="InterPro" id="IPR003439">
    <property type="entry name" value="ABC_transporter-like_ATP-bd"/>
</dbReference>
<dbReference type="PANTHER" id="PTHR42781:SF9">
    <property type="entry name" value="AMINO ACID ABC TRANSPORTER, ATP-BINDING PROTEIN-RELATED"/>
    <property type="match status" value="1"/>
</dbReference>
<dbReference type="InterPro" id="IPR003593">
    <property type="entry name" value="AAA+_ATPase"/>
</dbReference>
<dbReference type="GO" id="GO:0005524">
    <property type="term" value="F:ATP binding"/>
    <property type="evidence" value="ECO:0007669"/>
    <property type="project" value="UniProtKB-KW"/>
</dbReference>
<dbReference type="InterPro" id="IPR017871">
    <property type="entry name" value="ABC_transporter-like_CS"/>
</dbReference>
<dbReference type="NCBIfam" id="TIGR03608">
    <property type="entry name" value="L_ocin_972_ABC"/>
    <property type="match status" value="1"/>
</dbReference>
<feature type="domain" description="ABC transporter" evidence="4">
    <location>
        <begin position="2"/>
        <end position="209"/>
    </location>
</feature>
<keyword evidence="1" id="KW-0813">Transport</keyword>
<dbReference type="SMART" id="SM00382">
    <property type="entry name" value="AAA"/>
    <property type="match status" value="1"/>
</dbReference>
<dbReference type="PANTHER" id="PTHR42781">
    <property type="entry name" value="SPERMIDINE/PUTRESCINE IMPORT ATP-BINDING PROTEIN POTA"/>
    <property type="match status" value="1"/>
</dbReference>
<dbReference type="RefSeq" id="WP_015694917.1">
    <property type="nucleotide sequence ID" value="NZ_AP018492.1"/>
</dbReference>
<keyword evidence="2" id="KW-0547">Nucleotide-binding</keyword>
<proteinExistence type="predicted"/>
<evidence type="ECO:0000259" key="4">
    <source>
        <dbReference type="PROSITE" id="PS50893"/>
    </source>
</evidence>
<dbReference type="AlphaFoldDB" id="A0A2Z5Y2C1"/>
<protein>
    <submittedName>
        <fullName evidence="5">ABC transporter, ATP-binding protein</fullName>
    </submittedName>
</protein>
<evidence type="ECO:0000256" key="2">
    <source>
        <dbReference type="ARBA" id="ARBA00022741"/>
    </source>
</evidence>
<reference evidence="5 6" key="1">
    <citation type="submission" date="2018-01" db="EMBL/GenBank/DDBJ databases">
        <title>Whole genome sequence of Melissococcus plutonius DAT561.</title>
        <authorList>
            <person name="Okumura K."/>
            <person name="Takamatsu D."/>
            <person name="Okura M."/>
        </authorList>
    </citation>
    <scope>NUCLEOTIDE SEQUENCE [LARGE SCALE GENOMIC DNA]</scope>
    <source>
        <strain evidence="5 6">DAT561</strain>
    </source>
</reference>
<dbReference type="InterPro" id="IPR027417">
    <property type="entry name" value="P-loop_NTPase"/>
</dbReference>
<keyword evidence="3 5" id="KW-0067">ATP-binding</keyword>
<gene>
    <name evidence="5" type="ORF">DAT561_0845</name>
</gene>
<evidence type="ECO:0000256" key="1">
    <source>
        <dbReference type="ARBA" id="ARBA00022448"/>
    </source>
</evidence>
<accession>A0A2Z5Y2C1</accession>
<sequence>MIVLENVVKKYGNRMVLDHINLTIHDGEMIAIVGESGSGKSTVLNILGLLEGFNSGTYQIGDQKNIKPNSKLANKVIRENIGYIFQNYALIDDQTVYQNLALAQKYVKKNKQEKQKQIQEVLEVVGLSGYEQYKVFELSGGQQQRISIARCLIKPSSVILADEPTGSLDDKNRDTILKELKLLNQQGKTVIIVTHDTIVANSCSRIINL</sequence>
<dbReference type="PROSITE" id="PS50893">
    <property type="entry name" value="ABC_TRANSPORTER_2"/>
    <property type="match status" value="1"/>
</dbReference>
<dbReference type="Gene3D" id="3.40.50.300">
    <property type="entry name" value="P-loop containing nucleotide triphosphate hydrolases"/>
    <property type="match status" value="1"/>
</dbReference>
<dbReference type="GO" id="GO:0016887">
    <property type="term" value="F:ATP hydrolysis activity"/>
    <property type="evidence" value="ECO:0007669"/>
    <property type="project" value="InterPro"/>
</dbReference>
<dbReference type="InterPro" id="IPR019895">
    <property type="entry name" value="L_ocin_972_ABC"/>
</dbReference>
<dbReference type="GeneID" id="57043394"/>
<dbReference type="Proteomes" id="UP000269226">
    <property type="component" value="Chromosome"/>
</dbReference>
<evidence type="ECO:0000313" key="5">
    <source>
        <dbReference type="EMBL" id="BBC60959.1"/>
    </source>
</evidence>
<evidence type="ECO:0000313" key="6">
    <source>
        <dbReference type="Proteomes" id="UP000269226"/>
    </source>
</evidence>
<organism evidence="5 6">
    <name type="scientific">Melissococcus plutonius</name>
    <dbReference type="NCBI Taxonomy" id="33970"/>
    <lineage>
        <taxon>Bacteria</taxon>
        <taxon>Bacillati</taxon>
        <taxon>Bacillota</taxon>
        <taxon>Bacilli</taxon>
        <taxon>Lactobacillales</taxon>
        <taxon>Enterococcaceae</taxon>
        <taxon>Melissococcus</taxon>
    </lineage>
</organism>
<name>A0A2Z5Y2C1_9ENTE</name>
<dbReference type="InterPro" id="IPR050093">
    <property type="entry name" value="ABC_SmlMolc_Importer"/>
</dbReference>